<dbReference type="EMBL" id="JAVRRJ010000005">
    <property type="protein sequence ID" value="KAK5084447.1"/>
    <property type="molecule type" value="Genomic_DNA"/>
</dbReference>
<sequence>MKDQSCYFEHRNTGVDGMYQGQISLTGMELEIADAAATAGFNTWQHIALYDLIWAVKRVAFRHCQTDSRPPKPKDPLYPDRYRPSGLGDTTSKKRLRPFPNRLFPTTIKLEDRIVVPKVPKNNRRNKKSLKDTVVPPVPLTVKRGFSEHGTRDDPIELVSNDEEEGGATSMKRKLNTGGAKNNGHEANQSRLRATASTYHPHASAGTVAHENHLHTAADNAQRNVSGGVFTQQHDFVPLDNLGKGNQPDARACNTGQPQVVKRQYPARLPSKGNNVPVQLHVVRNKLNVVERDIQTCRNIMRDAFNLCADRLNRDETIDDMARLNEQFTKVEDAVADGVDCIDRVKNVLSQI</sequence>
<dbReference type="Proteomes" id="UP001309876">
    <property type="component" value="Unassembled WGS sequence"/>
</dbReference>
<reference evidence="2 3" key="1">
    <citation type="submission" date="2023-08" db="EMBL/GenBank/DDBJ databases">
        <title>Black Yeasts Isolated from many extreme environments.</title>
        <authorList>
            <person name="Coleine C."/>
            <person name="Stajich J.E."/>
            <person name="Selbmann L."/>
        </authorList>
    </citation>
    <scope>NUCLEOTIDE SEQUENCE [LARGE SCALE GENOMIC DNA]</scope>
    <source>
        <strain evidence="2 3">CCFEE 5910</strain>
    </source>
</reference>
<feature type="compositionally biased region" description="Basic and acidic residues" evidence="1">
    <location>
        <begin position="65"/>
        <end position="83"/>
    </location>
</feature>
<comment type="caution">
    <text evidence="2">The sequence shown here is derived from an EMBL/GenBank/DDBJ whole genome shotgun (WGS) entry which is preliminary data.</text>
</comment>
<feature type="region of interest" description="Disordered" evidence="1">
    <location>
        <begin position="160"/>
        <end position="188"/>
    </location>
</feature>
<keyword evidence="3" id="KW-1185">Reference proteome</keyword>
<protein>
    <submittedName>
        <fullName evidence="2">Uncharacterized protein</fullName>
    </submittedName>
</protein>
<accession>A0AAN7Y5I6</accession>
<evidence type="ECO:0000313" key="2">
    <source>
        <dbReference type="EMBL" id="KAK5084447.1"/>
    </source>
</evidence>
<proteinExistence type="predicted"/>
<name>A0AAN7Y5I6_9EURO</name>
<dbReference type="AlphaFoldDB" id="A0AAN7Y5I6"/>
<gene>
    <name evidence="2" type="ORF">LTR05_005523</name>
</gene>
<evidence type="ECO:0000256" key="1">
    <source>
        <dbReference type="SAM" id="MobiDB-lite"/>
    </source>
</evidence>
<organism evidence="2 3">
    <name type="scientific">Lithohypha guttulata</name>
    <dbReference type="NCBI Taxonomy" id="1690604"/>
    <lineage>
        <taxon>Eukaryota</taxon>
        <taxon>Fungi</taxon>
        <taxon>Dikarya</taxon>
        <taxon>Ascomycota</taxon>
        <taxon>Pezizomycotina</taxon>
        <taxon>Eurotiomycetes</taxon>
        <taxon>Chaetothyriomycetidae</taxon>
        <taxon>Chaetothyriales</taxon>
        <taxon>Trichomeriaceae</taxon>
        <taxon>Lithohypha</taxon>
    </lineage>
</organism>
<evidence type="ECO:0000313" key="3">
    <source>
        <dbReference type="Proteomes" id="UP001309876"/>
    </source>
</evidence>
<feature type="region of interest" description="Disordered" evidence="1">
    <location>
        <begin position="65"/>
        <end position="99"/>
    </location>
</feature>